<evidence type="ECO:0000313" key="1">
    <source>
        <dbReference type="EMBL" id="CAL8119216.1"/>
    </source>
</evidence>
<comment type="caution">
    <text evidence="1">The sequence shown here is derived from an EMBL/GenBank/DDBJ whole genome shotgun (WGS) entry which is preliminary data.</text>
</comment>
<proteinExistence type="predicted"/>
<evidence type="ECO:0000313" key="2">
    <source>
        <dbReference type="Proteomes" id="UP001642540"/>
    </source>
</evidence>
<gene>
    <name evidence="1" type="ORF">ODALV1_LOCUS18448</name>
</gene>
<reference evidence="1 2" key="1">
    <citation type="submission" date="2024-08" db="EMBL/GenBank/DDBJ databases">
        <authorList>
            <person name="Cucini C."/>
            <person name="Frati F."/>
        </authorList>
    </citation>
    <scope>NUCLEOTIDE SEQUENCE [LARGE SCALE GENOMIC DNA]</scope>
</reference>
<keyword evidence="2" id="KW-1185">Reference proteome</keyword>
<dbReference type="Proteomes" id="UP001642540">
    <property type="component" value="Unassembled WGS sequence"/>
</dbReference>
<protein>
    <submittedName>
        <fullName evidence="1">Uncharacterized protein</fullName>
    </submittedName>
</protein>
<name>A0ABP1R5P8_9HEXA</name>
<accession>A0ABP1R5P8</accession>
<organism evidence="1 2">
    <name type="scientific">Orchesella dallaii</name>
    <dbReference type="NCBI Taxonomy" id="48710"/>
    <lineage>
        <taxon>Eukaryota</taxon>
        <taxon>Metazoa</taxon>
        <taxon>Ecdysozoa</taxon>
        <taxon>Arthropoda</taxon>
        <taxon>Hexapoda</taxon>
        <taxon>Collembola</taxon>
        <taxon>Entomobryomorpha</taxon>
        <taxon>Entomobryoidea</taxon>
        <taxon>Orchesellidae</taxon>
        <taxon>Orchesellinae</taxon>
        <taxon>Orchesella</taxon>
    </lineage>
</organism>
<dbReference type="EMBL" id="CAXLJM020000058">
    <property type="protein sequence ID" value="CAL8119216.1"/>
    <property type="molecule type" value="Genomic_DNA"/>
</dbReference>
<sequence>MRFEFQGLASGTWVGARLQGNKRARMLNTKGHAEFPMKGNYPDNYLEGNTGCFTFSLDMRNLFLYQDEECLRKRPFLCEMSTERENNIYSYYDAGSRYYYKDYKTVQRLAKNECMKKGMSLYTPDFSPDFKFVVIGAGQLVKLAEPAQKGFWVGYIRYMLPVYVNEYIYQRIDSPHVVDFLIEDEKMEATGEDCNLANVINGQLVIRGAECVERAHYLCEDTSKFKQD</sequence>